<dbReference type="PANTHER" id="PTHR30151">
    <property type="entry name" value="ALKANE SULFONATE ABC TRANSPORTER-RELATED, MEMBRANE SUBUNIT"/>
    <property type="match status" value="1"/>
</dbReference>
<dbReference type="CDD" id="cd06261">
    <property type="entry name" value="TM_PBP2"/>
    <property type="match status" value="1"/>
</dbReference>
<keyword evidence="10" id="KW-1185">Reference proteome</keyword>
<comment type="caution">
    <text evidence="9">The sequence shown here is derived from an EMBL/GenBank/DDBJ whole genome shotgun (WGS) entry which is preliminary data.</text>
</comment>
<keyword evidence="2 7" id="KW-0813">Transport</keyword>
<dbReference type="EMBL" id="JAMDMX010000017">
    <property type="protein sequence ID" value="MCY9692671.1"/>
    <property type="molecule type" value="Genomic_DNA"/>
</dbReference>
<evidence type="ECO:0000256" key="2">
    <source>
        <dbReference type="ARBA" id="ARBA00022448"/>
    </source>
</evidence>
<dbReference type="RefSeq" id="WP_051253920.1">
    <property type="nucleotide sequence ID" value="NZ_JAMDMW010000064.1"/>
</dbReference>
<evidence type="ECO:0000256" key="7">
    <source>
        <dbReference type="RuleBase" id="RU363032"/>
    </source>
</evidence>
<accession>A0ABT4G907</accession>
<feature type="transmembrane region" description="Helical" evidence="7">
    <location>
        <begin position="147"/>
        <end position="166"/>
    </location>
</feature>
<keyword evidence="6 7" id="KW-0472">Membrane</keyword>
<evidence type="ECO:0000256" key="1">
    <source>
        <dbReference type="ARBA" id="ARBA00004651"/>
    </source>
</evidence>
<evidence type="ECO:0000259" key="8">
    <source>
        <dbReference type="PROSITE" id="PS50928"/>
    </source>
</evidence>
<keyword evidence="4 7" id="KW-0812">Transmembrane</keyword>
<evidence type="ECO:0000256" key="4">
    <source>
        <dbReference type="ARBA" id="ARBA00022692"/>
    </source>
</evidence>
<dbReference type="Pfam" id="PF00528">
    <property type="entry name" value="BPD_transp_1"/>
    <property type="match status" value="1"/>
</dbReference>
<organism evidence="9 10">
    <name type="scientific">Paenibacillus alginolyticus</name>
    <dbReference type="NCBI Taxonomy" id="59839"/>
    <lineage>
        <taxon>Bacteria</taxon>
        <taxon>Bacillati</taxon>
        <taxon>Bacillota</taxon>
        <taxon>Bacilli</taxon>
        <taxon>Bacillales</taxon>
        <taxon>Paenibacillaceae</taxon>
        <taxon>Paenibacillus</taxon>
    </lineage>
</organism>
<name>A0ABT4G907_9BACL</name>
<feature type="domain" description="ABC transmembrane type-1" evidence="8">
    <location>
        <begin position="81"/>
        <end position="261"/>
    </location>
</feature>
<gene>
    <name evidence="9" type="ORF">M5X19_07140</name>
</gene>
<evidence type="ECO:0000256" key="3">
    <source>
        <dbReference type="ARBA" id="ARBA00022475"/>
    </source>
</evidence>
<feature type="transmembrane region" description="Helical" evidence="7">
    <location>
        <begin position="210"/>
        <end position="230"/>
    </location>
</feature>
<comment type="subcellular location">
    <subcellularLocation>
        <location evidence="1 7">Cell membrane</location>
        <topology evidence="1 7">Multi-pass membrane protein</topology>
    </subcellularLocation>
</comment>
<comment type="similarity">
    <text evidence="7">Belongs to the binding-protein-dependent transport system permease family.</text>
</comment>
<feature type="transmembrane region" description="Helical" evidence="7">
    <location>
        <begin position="242"/>
        <end position="261"/>
    </location>
</feature>
<evidence type="ECO:0000313" key="9">
    <source>
        <dbReference type="EMBL" id="MCY9692671.1"/>
    </source>
</evidence>
<feature type="transmembrane region" description="Helical" evidence="7">
    <location>
        <begin position="121"/>
        <end position="141"/>
    </location>
</feature>
<evidence type="ECO:0000256" key="5">
    <source>
        <dbReference type="ARBA" id="ARBA00022989"/>
    </source>
</evidence>
<dbReference type="PANTHER" id="PTHR30151:SF0">
    <property type="entry name" value="ABC TRANSPORTER PERMEASE PROTEIN MJ0413-RELATED"/>
    <property type="match status" value="1"/>
</dbReference>
<dbReference type="PROSITE" id="PS50928">
    <property type="entry name" value="ABC_TM1"/>
    <property type="match status" value="1"/>
</dbReference>
<dbReference type="InterPro" id="IPR035906">
    <property type="entry name" value="MetI-like_sf"/>
</dbReference>
<reference evidence="9 10" key="1">
    <citation type="submission" date="2022-05" db="EMBL/GenBank/DDBJ databases">
        <title>Genome Sequencing of Bee-Associated Microbes.</title>
        <authorList>
            <person name="Dunlap C."/>
        </authorList>
    </citation>
    <scope>NUCLEOTIDE SEQUENCE [LARGE SCALE GENOMIC DNA]</scope>
    <source>
        <strain evidence="9 10">NRRL B-14421</strain>
    </source>
</reference>
<evidence type="ECO:0000256" key="6">
    <source>
        <dbReference type="ARBA" id="ARBA00023136"/>
    </source>
</evidence>
<dbReference type="Proteomes" id="UP001527099">
    <property type="component" value="Unassembled WGS sequence"/>
</dbReference>
<feature type="transmembrane region" description="Helical" evidence="7">
    <location>
        <begin position="30"/>
        <end position="47"/>
    </location>
</feature>
<evidence type="ECO:0000313" key="10">
    <source>
        <dbReference type="Proteomes" id="UP001527099"/>
    </source>
</evidence>
<dbReference type="InterPro" id="IPR000515">
    <property type="entry name" value="MetI-like"/>
</dbReference>
<proteinExistence type="inferred from homology"/>
<dbReference type="Gene3D" id="1.10.3720.10">
    <property type="entry name" value="MetI-like"/>
    <property type="match status" value="1"/>
</dbReference>
<feature type="transmembrane region" description="Helical" evidence="7">
    <location>
        <begin position="88"/>
        <end position="109"/>
    </location>
</feature>
<keyword evidence="3" id="KW-1003">Cell membrane</keyword>
<protein>
    <submittedName>
        <fullName evidence="9">ABC transporter permease</fullName>
    </submittedName>
</protein>
<keyword evidence="5 7" id="KW-1133">Transmembrane helix</keyword>
<dbReference type="SUPFAM" id="SSF161098">
    <property type="entry name" value="MetI-like"/>
    <property type="match status" value="1"/>
</dbReference>
<sequence>MSSTKKMTLTIDEPLKITSWKQGYYKNERGILGALGILIVLAAWEIIGRSGVVDPIFTSSPLQIWYAGIDYFSSGSGWIDLKVSGLEFLSGFILAILVGIPVGIVMGWYRKIEALFDPIVNFLYSAPRIALMPLFIIWFGIDMSSKVAIIFLGAVFPIIINMIVGIRTIDPILLNVARSYKAKDYQIFRTIVLPSALPAVISGIRLGLGHALIGIVVGEMVASTSGIGYMMNQAGASYQTDLVFLGLILIAGCGVVFTELIRRLERRFDNWRPDVHK</sequence>